<evidence type="ECO:0000313" key="4">
    <source>
        <dbReference type="Proteomes" id="UP000244855"/>
    </source>
</evidence>
<evidence type="ECO:0000256" key="1">
    <source>
        <dbReference type="SAM" id="MobiDB-lite"/>
    </source>
</evidence>
<accession>A0A2V1DT31</accession>
<keyword evidence="2" id="KW-0472">Membrane</keyword>
<dbReference type="Proteomes" id="UP000244855">
    <property type="component" value="Unassembled WGS sequence"/>
</dbReference>
<feature type="region of interest" description="Disordered" evidence="1">
    <location>
        <begin position="292"/>
        <end position="320"/>
    </location>
</feature>
<feature type="region of interest" description="Disordered" evidence="1">
    <location>
        <begin position="59"/>
        <end position="78"/>
    </location>
</feature>
<keyword evidence="4" id="KW-1185">Reference proteome</keyword>
<dbReference type="EMBL" id="KZ805360">
    <property type="protein sequence ID" value="PVI01271.1"/>
    <property type="molecule type" value="Genomic_DNA"/>
</dbReference>
<keyword evidence="2" id="KW-1133">Transmembrane helix</keyword>
<name>A0A2V1DT31_9PLEO</name>
<feature type="transmembrane region" description="Helical" evidence="2">
    <location>
        <begin position="182"/>
        <end position="206"/>
    </location>
</feature>
<protein>
    <submittedName>
        <fullName evidence="3">Uncharacterized protein</fullName>
    </submittedName>
</protein>
<reference evidence="3 4" key="1">
    <citation type="journal article" date="2018" name="Sci. Rep.">
        <title>Comparative genomics provides insights into the lifestyle and reveals functional heterogeneity of dark septate endophytic fungi.</title>
        <authorList>
            <person name="Knapp D.G."/>
            <person name="Nemeth J.B."/>
            <person name="Barry K."/>
            <person name="Hainaut M."/>
            <person name="Henrissat B."/>
            <person name="Johnson J."/>
            <person name="Kuo A."/>
            <person name="Lim J.H.P."/>
            <person name="Lipzen A."/>
            <person name="Nolan M."/>
            <person name="Ohm R.A."/>
            <person name="Tamas L."/>
            <person name="Grigoriev I.V."/>
            <person name="Spatafora J.W."/>
            <person name="Nagy L.G."/>
            <person name="Kovacs G.M."/>
        </authorList>
    </citation>
    <scope>NUCLEOTIDE SEQUENCE [LARGE SCALE GENOMIC DNA]</scope>
    <source>
        <strain evidence="3 4">DSE2036</strain>
    </source>
</reference>
<proteinExistence type="predicted"/>
<sequence>MNSLTLQIWHLTGLPSPCYDRTQLYPVLDRNIQFPVFVEHDPIHRLLNANIANLKHSHTHNLQGRDSNRAANVDKPGHPNTIARRKINCITYRDRLLSTHHLYRSKGFTTSKNGIPPSSAHDLITPTRVKTSPQSSSTYSLTRTVTWYLSNSAGPFTASTDYLYREYVANCKKPDYADDDNFMVCTVYTGCTTFRSWVIFWFWFFRQLTGQFALRFGTCCWTSISLWVVCFTRRQSARSHADQILLREQWRGISFWIAFKIGLKSGFRHSYPSSVLGVYSKKSVGILRPGEEVSNVEPKSEQPAPPNQGNIGVPPSVSKV</sequence>
<evidence type="ECO:0000313" key="3">
    <source>
        <dbReference type="EMBL" id="PVI01271.1"/>
    </source>
</evidence>
<dbReference type="STRING" id="97972.A0A2V1DT31"/>
<organism evidence="3 4">
    <name type="scientific">Periconia macrospinosa</name>
    <dbReference type="NCBI Taxonomy" id="97972"/>
    <lineage>
        <taxon>Eukaryota</taxon>
        <taxon>Fungi</taxon>
        <taxon>Dikarya</taxon>
        <taxon>Ascomycota</taxon>
        <taxon>Pezizomycotina</taxon>
        <taxon>Dothideomycetes</taxon>
        <taxon>Pleosporomycetidae</taxon>
        <taxon>Pleosporales</taxon>
        <taxon>Massarineae</taxon>
        <taxon>Periconiaceae</taxon>
        <taxon>Periconia</taxon>
    </lineage>
</organism>
<dbReference type="AlphaFoldDB" id="A0A2V1DT31"/>
<evidence type="ECO:0000256" key="2">
    <source>
        <dbReference type="SAM" id="Phobius"/>
    </source>
</evidence>
<keyword evidence="2" id="KW-0812">Transmembrane</keyword>
<gene>
    <name evidence="3" type="ORF">DM02DRAFT_654654</name>
</gene>
<feature type="transmembrane region" description="Helical" evidence="2">
    <location>
        <begin position="212"/>
        <end position="231"/>
    </location>
</feature>